<dbReference type="GO" id="GO:0003677">
    <property type="term" value="F:DNA binding"/>
    <property type="evidence" value="ECO:0007669"/>
    <property type="project" value="UniProtKB-KW"/>
</dbReference>
<keyword evidence="2" id="KW-0238">DNA-binding</keyword>
<reference evidence="5 6" key="1">
    <citation type="submission" date="2017-04" db="EMBL/GenBank/DDBJ databases">
        <authorList>
            <person name="Afonso C.L."/>
            <person name="Miller P.J."/>
            <person name="Scott M.A."/>
            <person name="Spackman E."/>
            <person name="Goraichik I."/>
            <person name="Dimitrov K.M."/>
            <person name="Suarez D.L."/>
            <person name="Swayne D.E."/>
        </authorList>
    </citation>
    <scope>NUCLEOTIDE SEQUENCE [LARGE SCALE GENOMIC DNA]</scope>
    <source>
        <strain evidence="5 6">USBA 355</strain>
    </source>
</reference>
<feature type="domain" description="HTH gntR-type" evidence="4">
    <location>
        <begin position="28"/>
        <end position="95"/>
    </location>
</feature>
<dbReference type="GO" id="GO:0003700">
    <property type="term" value="F:DNA-binding transcription factor activity"/>
    <property type="evidence" value="ECO:0007669"/>
    <property type="project" value="InterPro"/>
</dbReference>
<keyword evidence="6" id="KW-1185">Reference proteome</keyword>
<evidence type="ECO:0000256" key="2">
    <source>
        <dbReference type="ARBA" id="ARBA00023125"/>
    </source>
</evidence>
<dbReference type="RefSeq" id="WP_085126867.1">
    <property type="nucleotide sequence ID" value="NZ_FWZX01000046.1"/>
</dbReference>
<dbReference type="InterPro" id="IPR036390">
    <property type="entry name" value="WH_DNA-bd_sf"/>
</dbReference>
<accession>A0A1Y6CWS3</accession>
<dbReference type="Proteomes" id="UP000192917">
    <property type="component" value="Unassembled WGS sequence"/>
</dbReference>
<dbReference type="InterPro" id="IPR008920">
    <property type="entry name" value="TF_FadR/GntR_C"/>
</dbReference>
<dbReference type="Gene3D" id="1.20.120.530">
    <property type="entry name" value="GntR ligand-binding domain-like"/>
    <property type="match status" value="1"/>
</dbReference>
<dbReference type="Pfam" id="PF00392">
    <property type="entry name" value="GntR"/>
    <property type="match status" value="1"/>
</dbReference>
<dbReference type="InterPro" id="IPR011711">
    <property type="entry name" value="GntR_C"/>
</dbReference>
<dbReference type="SMART" id="SM00345">
    <property type="entry name" value="HTH_GNTR"/>
    <property type="match status" value="1"/>
</dbReference>
<evidence type="ECO:0000313" key="6">
    <source>
        <dbReference type="Proteomes" id="UP000192917"/>
    </source>
</evidence>
<dbReference type="PANTHER" id="PTHR43537">
    <property type="entry name" value="TRANSCRIPTIONAL REGULATOR, GNTR FAMILY"/>
    <property type="match status" value="1"/>
</dbReference>
<dbReference type="Gene3D" id="1.10.10.10">
    <property type="entry name" value="Winged helix-like DNA-binding domain superfamily/Winged helix DNA-binding domain"/>
    <property type="match status" value="1"/>
</dbReference>
<dbReference type="EMBL" id="FWZX01000046">
    <property type="protein sequence ID" value="SMF82327.1"/>
    <property type="molecule type" value="Genomic_DNA"/>
</dbReference>
<protein>
    <submittedName>
        <fullName evidence="5">Transcriptional regulator, GntR family</fullName>
    </submittedName>
</protein>
<keyword evidence="3" id="KW-0804">Transcription</keyword>
<dbReference type="InterPro" id="IPR036388">
    <property type="entry name" value="WH-like_DNA-bd_sf"/>
</dbReference>
<dbReference type="PROSITE" id="PS50949">
    <property type="entry name" value="HTH_GNTR"/>
    <property type="match status" value="1"/>
</dbReference>
<evidence type="ECO:0000256" key="1">
    <source>
        <dbReference type="ARBA" id="ARBA00023015"/>
    </source>
</evidence>
<dbReference type="Pfam" id="PF07729">
    <property type="entry name" value="FCD"/>
    <property type="match status" value="1"/>
</dbReference>
<name>A0A1Y6CWS3_9PROT</name>
<dbReference type="InterPro" id="IPR000524">
    <property type="entry name" value="Tscrpt_reg_HTH_GntR"/>
</dbReference>
<dbReference type="STRING" id="560819.SAMN05428998_1469"/>
<gene>
    <name evidence="5" type="ORF">SAMN05428998_1469</name>
</gene>
<sequence>MSEQEPKLAEPDPSAGGAAILDELSRGATLTDRVYARLRRGLLVGFWAPGEKLSARQIAREMNVSMTPVREAMMRLATEGALEMTETRAFRAPELGRAAYRELVRVRLALEPMAAGLAAARIEPSQVAAIEALNERLAAHLRQDQFHQALEVDSQLHLAIYEAAGQPLLLSIIDGLLLRAGPTRTRLSYAYRKSLAGYEHHRRLIAALRVHDAAAAEAEVAADLEEGAAMILNILPG</sequence>
<dbReference type="PANTHER" id="PTHR43537:SF39">
    <property type="entry name" value="HTH-TYPE TRANSCRIPTIONAL REGULATOR MCBR"/>
    <property type="match status" value="1"/>
</dbReference>
<evidence type="ECO:0000256" key="3">
    <source>
        <dbReference type="ARBA" id="ARBA00023163"/>
    </source>
</evidence>
<evidence type="ECO:0000313" key="5">
    <source>
        <dbReference type="EMBL" id="SMF82327.1"/>
    </source>
</evidence>
<dbReference type="SUPFAM" id="SSF46785">
    <property type="entry name" value="Winged helix' DNA-binding domain"/>
    <property type="match status" value="1"/>
</dbReference>
<proteinExistence type="predicted"/>
<evidence type="ECO:0000259" key="4">
    <source>
        <dbReference type="PROSITE" id="PS50949"/>
    </source>
</evidence>
<dbReference type="SUPFAM" id="SSF48008">
    <property type="entry name" value="GntR ligand-binding domain-like"/>
    <property type="match status" value="1"/>
</dbReference>
<dbReference type="AlphaFoldDB" id="A0A1Y6CWS3"/>
<keyword evidence="1" id="KW-0805">Transcription regulation</keyword>
<dbReference type="SMART" id="SM00895">
    <property type="entry name" value="FCD"/>
    <property type="match status" value="1"/>
</dbReference>
<organism evidence="5 6">
    <name type="scientific">Tistlia consotensis USBA 355</name>
    <dbReference type="NCBI Taxonomy" id="560819"/>
    <lineage>
        <taxon>Bacteria</taxon>
        <taxon>Pseudomonadati</taxon>
        <taxon>Pseudomonadota</taxon>
        <taxon>Alphaproteobacteria</taxon>
        <taxon>Rhodospirillales</taxon>
        <taxon>Rhodovibrionaceae</taxon>
        <taxon>Tistlia</taxon>
    </lineage>
</organism>